<evidence type="ECO:0000256" key="1">
    <source>
        <dbReference type="SAM" id="MobiDB-lite"/>
    </source>
</evidence>
<dbReference type="STRING" id="1123237.Salmuc_04206"/>
<feature type="compositionally biased region" description="Low complexity" evidence="1">
    <location>
        <begin position="124"/>
        <end position="149"/>
    </location>
</feature>
<evidence type="ECO:0000259" key="3">
    <source>
        <dbReference type="Pfam" id="PF01471"/>
    </source>
</evidence>
<dbReference type="Gene3D" id="2.40.10.120">
    <property type="match status" value="1"/>
</dbReference>
<gene>
    <name evidence="4" type="ORF">Salmuc_04206</name>
</gene>
<dbReference type="AlphaFoldDB" id="S9RKJ0"/>
<comment type="caution">
    <text evidence="4">The sequence shown here is derived from an EMBL/GenBank/DDBJ whole genome shotgun (WGS) entry which is preliminary data.</text>
</comment>
<evidence type="ECO:0000313" key="4">
    <source>
        <dbReference type="EMBL" id="EPX78625.1"/>
    </source>
</evidence>
<organism evidence="4 5">
    <name type="scientific">Salipiger mucosus DSM 16094</name>
    <dbReference type="NCBI Taxonomy" id="1123237"/>
    <lineage>
        <taxon>Bacteria</taxon>
        <taxon>Pseudomonadati</taxon>
        <taxon>Pseudomonadota</taxon>
        <taxon>Alphaproteobacteria</taxon>
        <taxon>Rhodobacterales</taxon>
        <taxon>Roseobacteraceae</taxon>
        <taxon>Salipiger</taxon>
    </lineage>
</organism>
<dbReference type="Pfam" id="PF13365">
    <property type="entry name" value="Trypsin_2"/>
    <property type="match status" value="1"/>
</dbReference>
<protein>
    <recommendedName>
        <fullName evidence="3">Peptidoglycan binding-like domain-containing protein</fullName>
    </recommendedName>
</protein>
<feature type="signal peptide" evidence="2">
    <location>
        <begin position="1"/>
        <end position="21"/>
    </location>
</feature>
<reference evidence="5" key="1">
    <citation type="journal article" date="2014" name="Stand. Genomic Sci.">
        <title>Genome sequence of the exopolysaccharide-producing Salipiger mucosus type strain (DSM 16094(T)), a moderately halophilic member of the Roseobacter clade.</title>
        <authorList>
            <person name="Riedel T."/>
            <person name="Spring S."/>
            <person name="Fiebig A."/>
            <person name="Petersen J."/>
            <person name="Kyrpides N.C."/>
            <person name="Goker M."/>
            <person name="Klenk H.P."/>
        </authorList>
    </citation>
    <scope>NUCLEOTIDE SEQUENCE [LARGE SCALE GENOMIC DNA]</scope>
    <source>
        <strain evidence="5">DSM 16094</strain>
    </source>
</reference>
<dbReference type="EMBL" id="APVH01000038">
    <property type="protein sequence ID" value="EPX78625.1"/>
    <property type="molecule type" value="Genomic_DNA"/>
</dbReference>
<dbReference type="InterPro" id="IPR036366">
    <property type="entry name" value="PGBDSf"/>
</dbReference>
<dbReference type="Gene3D" id="1.10.101.10">
    <property type="entry name" value="PGBD-like superfamily/PGBD"/>
    <property type="match status" value="1"/>
</dbReference>
<dbReference type="eggNOG" id="COG3409">
    <property type="taxonomic scope" value="Bacteria"/>
</dbReference>
<feature type="chain" id="PRO_5004555776" description="Peptidoglycan binding-like domain-containing protein" evidence="2">
    <location>
        <begin position="22"/>
        <end position="584"/>
    </location>
</feature>
<dbReference type="InterPro" id="IPR036365">
    <property type="entry name" value="PGBD-like_sf"/>
</dbReference>
<feature type="region of interest" description="Disordered" evidence="1">
    <location>
        <begin position="113"/>
        <end position="161"/>
    </location>
</feature>
<dbReference type="HOGENOM" id="CLU_481290_0_0_5"/>
<dbReference type="InterPro" id="IPR002477">
    <property type="entry name" value="Peptidoglycan-bd-like"/>
</dbReference>
<dbReference type="Proteomes" id="UP000015347">
    <property type="component" value="Unassembled WGS sequence"/>
</dbReference>
<proteinExistence type="predicted"/>
<dbReference type="InterPro" id="IPR009003">
    <property type="entry name" value="Peptidase_S1_PA"/>
</dbReference>
<name>S9RKJ0_9RHOB</name>
<dbReference type="SUPFAM" id="SSF47090">
    <property type="entry name" value="PGBD-like"/>
    <property type="match status" value="1"/>
</dbReference>
<feature type="compositionally biased region" description="Basic and acidic residues" evidence="1">
    <location>
        <begin position="150"/>
        <end position="161"/>
    </location>
</feature>
<evidence type="ECO:0000313" key="5">
    <source>
        <dbReference type="Proteomes" id="UP000015347"/>
    </source>
</evidence>
<keyword evidence="5" id="KW-1185">Reference proteome</keyword>
<dbReference type="Pfam" id="PF01471">
    <property type="entry name" value="PG_binding_1"/>
    <property type="match status" value="1"/>
</dbReference>
<feature type="domain" description="Peptidoglycan binding-like" evidence="3">
    <location>
        <begin position="161"/>
        <end position="216"/>
    </location>
</feature>
<dbReference type="eggNOG" id="COG0265">
    <property type="taxonomic scope" value="Bacteria"/>
</dbReference>
<evidence type="ECO:0000256" key="2">
    <source>
        <dbReference type="SAM" id="SignalP"/>
    </source>
</evidence>
<dbReference type="OrthoDB" id="6810892at2"/>
<sequence length="584" mass="62205">MVRKFLLAGVAALALTGAALAQSGDDIVYIQIEAQPSLTSAERSLRGYAGRLANVNGFSLGGGWYAIALGPYSPLNATELLRDLRREGRVPRDAYLVAEDEYGRQFWPVGAELGEGDTVTVPAPQTEQQPTGEAETQPEPEPQVTQETPAEARRNERQLSRAEREQLQIALQWAGHYGAAIDGAFGRGTRAAMADWQSANGFQPTGVLTTTQRGALLDQYNAVLDGLDMQLVTDTRAGIEIEMPTGVVAQDRVEAPFSIYEPTTDLGARVLLISQPGDRQTLGGLYEIMQTLEIVPLEGPRERRRDGFTLTGENARIASHTEVTLREGRIKGFTLIWPAGDEERRSRVLQEMQASFRPVAGVLDPAQISDAGQAVDLVSGLQIREPIASVSGFFVDDRGAVLTSAPAVESCGRVTLDEVHEAEIVATDAELGLAVLRATDRVAPRAVASFRADPPRIKSEVAVAGYPFGGVLPAPTLTFGSLEDVRGLSGEEGLKRLALASEPGDAGGPVLDTGGAVLGMLLPREQDGRQLPEDVSFAANAAPILDFLRGAGVQVSETRGEGAMDPADLTASASAMTVKVSCWE</sequence>
<keyword evidence="2" id="KW-0732">Signal</keyword>
<dbReference type="SUPFAM" id="SSF50494">
    <property type="entry name" value="Trypsin-like serine proteases"/>
    <property type="match status" value="1"/>
</dbReference>
<accession>S9RKJ0</accession>
<dbReference type="RefSeq" id="WP_020040454.1">
    <property type="nucleotide sequence ID" value="NZ_KE557279.1"/>
</dbReference>